<dbReference type="OrthoDB" id="6095487at2759"/>
<evidence type="ECO:0000256" key="1">
    <source>
        <dbReference type="SAM" id="MobiDB-lite"/>
    </source>
</evidence>
<feature type="compositionally biased region" description="Low complexity" evidence="1">
    <location>
        <begin position="98"/>
        <end position="110"/>
    </location>
</feature>
<evidence type="ECO:0000313" key="2">
    <source>
        <dbReference type="EMBL" id="CAB0010623.1"/>
    </source>
</evidence>
<feature type="region of interest" description="Disordered" evidence="1">
    <location>
        <begin position="93"/>
        <end position="190"/>
    </location>
</feature>
<reference evidence="2 3" key="1">
    <citation type="submission" date="2020-02" db="EMBL/GenBank/DDBJ databases">
        <authorList>
            <person name="Ferguson B K."/>
        </authorList>
    </citation>
    <scope>NUCLEOTIDE SEQUENCE [LARGE SCALE GENOMIC DNA]</scope>
</reference>
<organism evidence="2 3">
    <name type="scientific">Nesidiocoris tenuis</name>
    <dbReference type="NCBI Taxonomy" id="355587"/>
    <lineage>
        <taxon>Eukaryota</taxon>
        <taxon>Metazoa</taxon>
        <taxon>Ecdysozoa</taxon>
        <taxon>Arthropoda</taxon>
        <taxon>Hexapoda</taxon>
        <taxon>Insecta</taxon>
        <taxon>Pterygota</taxon>
        <taxon>Neoptera</taxon>
        <taxon>Paraneoptera</taxon>
        <taxon>Hemiptera</taxon>
        <taxon>Heteroptera</taxon>
        <taxon>Panheteroptera</taxon>
        <taxon>Cimicomorpha</taxon>
        <taxon>Miridae</taxon>
        <taxon>Dicyphina</taxon>
        <taxon>Nesidiocoris</taxon>
    </lineage>
</organism>
<dbReference type="EMBL" id="CADCXU010023069">
    <property type="protein sequence ID" value="CAB0010623.1"/>
    <property type="molecule type" value="Genomic_DNA"/>
</dbReference>
<keyword evidence="3" id="KW-1185">Reference proteome</keyword>
<accession>A0A6H5H595</accession>
<name>A0A6H5H595_9HEMI</name>
<feature type="compositionally biased region" description="Polar residues" evidence="1">
    <location>
        <begin position="172"/>
        <end position="189"/>
    </location>
</feature>
<proteinExistence type="predicted"/>
<dbReference type="AlphaFoldDB" id="A0A6H5H595"/>
<sequence>MEVKIENKKKPVSDSDEVSAKGNFYSLQGSHRLPCLFPSIESDSVNENFSPIRPATRRYCGGLNIGKRKRSTRSINDPPQRAVLALHRLSLRDDSQHPHSSSSLSSSDSDTGIYTNDEGREGDDEQSDWVGEASGGMARSVWGDSDRGEGMDDDQPFALPSQHRAGRARLHQSVQRLEQHQTPPANSAENSRRLFEQRYGYEFGIIALLGDSPLFQNRSEQVRNWCVNPCPERCTTVIDQDDVVGVEFRDVGGLMFFHADENSFFLFAFYRHQDFVTWSSFEALQRKGKDRQAGAGETRRRIAELQQREEKAKLQAIFQRKINWEAQEEEGGSSSSVWPEALTEEYAERLGLGLERKNMANMSTPTRRAKGPALAAAYKRVITEFEEWGQDTNNIGARPYQGASRFIERLKAQVMEPALKLVEDMEEELVYSRRITQGLEQLTPAVAGIETRLEEVAAHLKNGSDSGAKCGELLEEELMVVGEG</sequence>
<gene>
    <name evidence="2" type="ORF">NTEN_LOCUS15662</name>
</gene>
<evidence type="ECO:0000313" key="3">
    <source>
        <dbReference type="Proteomes" id="UP000479000"/>
    </source>
</evidence>
<protein>
    <submittedName>
        <fullName evidence="2">Uncharacterized protein</fullName>
    </submittedName>
</protein>
<dbReference type="Proteomes" id="UP000479000">
    <property type="component" value="Unassembled WGS sequence"/>
</dbReference>